<dbReference type="EMBL" id="FJ999996">
    <property type="protein sequence ID" value="ACR19396.1"/>
    <property type="molecule type" value="Genomic_DNA"/>
</dbReference>
<geneLocation type="mitochondrion" evidence="2"/>
<evidence type="ECO:0000313" key="2">
    <source>
        <dbReference type="EMBL" id="ACR19396.1"/>
    </source>
</evidence>
<dbReference type="RefSeq" id="YP_003276012.1">
    <property type="nucleotide sequence ID" value="NC_013444.1"/>
</dbReference>
<gene>
    <name evidence="2" type="ORF">PlpuMp60</name>
</gene>
<dbReference type="AlphaFoldDB" id="D0R059"/>
<reference evidence="2" key="1">
    <citation type="journal article" date="2009" name="Curr. Genet.">
        <title>The complete mitochondrial genome sequence of the liverwort Pleurozia purpurea reveals extremely conservative mitochondrial genome evolution in liverworts.</title>
        <authorList>
            <person name="Wang B."/>
            <person name="Xue J."/>
            <person name="Li L."/>
            <person name="Liu Y."/>
            <person name="Qiu Y.L."/>
        </authorList>
    </citation>
    <scope>NUCLEOTIDE SEQUENCE</scope>
</reference>
<keyword evidence="2" id="KW-0496">Mitochondrion</keyword>
<feature type="region of interest" description="Disordered" evidence="1">
    <location>
        <begin position="1"/>
        <end position="25"/>
    </location>
</feature>
<organism evidence="2">
    <name type="scientific">Pleurozia purpurea</name>
    <dbReference type="NCBI Taxonomy" id="280637"/>
    <lineage>
        <taxon>Eukaryota</taxon>
        <taxon>Viridiplantae</taxon>
        <taxon>Streptophyta</taxon>
        <taxon>Embryophyta</taxon>
        <taxon>Marchantiophyta</taxon>
        <taxon>Jungermanniopsida</taxon>
        <taxon>Metzgeriidae</taxon>
        <taxon>Pleuroziales</taxon>
        <taxon>Pleuroziaceae</taxon>
        <taxon>Pleurozia</taxon>
    </lineage>
</organism>
<sequence>MELGKSPNMERALGPRANREIRRRRPPCQTIKMELPQNIFGPFDFMTEMIDIGVTPVIFFTTGASFIYKLVPPAPGPKLFQRVLCLFIFYSRRQIQSRFKIR</sequence>
<name>D0R059_9MARC</name>
<evidence type="ECO:0000256" key="1">
    <source>
        <dbReference type="SAM" id="MobiDB-lite"/>
    </source>
</evidence>
<protein>
    <submittedName>
        <fullName evidence="2">Uncharacterized protein</fullName>
    </submittedName>
</protein>
<dbReference type="GeneID" id="8542322"/>
<proteinExistence type="predicted"/>
<accession>D0R059</accession>